<reference evidence="1" key="1">
    <citation type="submission" date="2023-08" db="EMBL/GenBank/DDBJ databases">
        <authorList>
            <person name="Chen Y."/>
            <person name="Shah S."/>
            <person name="Dougan E. K."/>
            <person name="Thang M."/>
            <person name="Chan C."/>
        </authorList>
    </citation>
    <scope>NUCLEOTIDE SEQUENCE</scope>
</reference>
<dbReference type="AlphaFoldDB" id="A0AA36NHH6"/>
<evidence type="ECO:0000313" key="2">
    <source>
        <dbReference type="Proteomes" id="UP001178507"/>
    </source>
</evidence>
<organism evidence="1 2">
    <name type="scientific">Effrenium voratum</name>
    <dbReference type="NCBI Taxonomy" id="2562239"/>
    <lineage>
        <taxon>Eukaryota</taxon>
        <taxon>Sar</taxon>
        <taxon>Alveolata</taxon>
        <taxon>Dinophyceae</taxon>
        <taxon>Suessiales</taxon>
        <taxon>Symbiodiniaceae</taxon>
        <taxon>Effrenium</taxon>
    </lineage>
</organism>
<dbReference type="Proteomes" id="UP001178507">
    <property type="component" value="Unassembled WGS sequence"/>
</dbReference>
<sequence>MLALNFSADTQLAQAVKHGTQRLPCSWSFQEALLFRTPAFPGPCCTDSKSNSSLRGKVSLGKVCDSGHCTELADGRILKTYCQRWTAQFACLSRHGCDLSI</sequence>
<keyword evidence="2" id="KW-1185">Reference proteome</keyword>
<protein>
    <submittedName>
        <fullName evidence="1">Uncharacterized protein</fullName>
    </submittedName>
</protein>
<proteinExistence type="predicted"/>
<evidence type="ECO:0000313" key="1">
    <source>
        <dbReference type="EMBL" id="CAJ1406909.1"/>
    </source>
</evidence>
<name>A0AA36NHH6_9DINO</name>
<accession>A0AA36NHH6</accession>
<comment type="caution">
    <text evidence="1">The sequence shown here is derived from an EMBL/GenBank/DDBJ whole genome shotgun (WGS) entry which is preliminary data.</text>
</comment>
<gene>
    <name evidence="1" type="ORF">EVOR1521_LOCUS28741</name>
</gene>
<dbReference type="EMBL" id="CAUJNA010003649">
    <property type="protein sequence ID" value="CAJ1406909.1"/>
    <property type="molecule type" value="Genomic_DNA"/>
</dbReference>